<dbReference type="Proteomes" id="UP000823388">
    <property type="component" value="Chromosome 9N"/>
</dbReference>
<keyword evidence="3" id="KW-1185">Reference proteome</keyword>
<organism evidence="2 3">
    <name type="scientific">Panicum virgatum</name>
    <name type="common">Blackwell switchgrass</name>
    <dbReference type="NCBI Taxonomy" id="38727"/>
    <lineage>
        <taxon>Eukaryota</taxon>
        <taxon>Viridiplantae</taxon>
        <taxon>Streptophyta</taxon>
        <taxon>Embryophyta</taxon>
        <taxon>Tracheophyta</taxon>
        <taxon>Spermatophyta</taxon>
        <taxon>Magnoliopsida</taxon>
        <taxon>Liliopsida</taxon>
        <taxon>Poales</taxon>
        <taxon>Poaceae</taxon>
        <taxon>PACMAD clade</taxon>
        <taxon>Panicoideae</taxon>
        <taxon>Panicodae</taxon>
        <taxon>Paniceae</taxon>
        <taxon>Panicinae</taxon>
        <taxon>Panicum</taxon>
        <taxon>Panicum sect. Hiantes</taxon>
    </lineage>
</organism>
<evidence type="ECO:0000313" key="2">
    <source>
        <dbReference type="EMBL" id="KAG2538587.1"/>
    </source>
</evidence>
<accession>A0A8T0MN70</accession>
<dbReference type="AlphaFoldDB" id="A0A8T0MN70"/>
<gene>
    <name evidence="2" type="ORF">PVAP13_9NG414814</name>
</gene>
<name>A0A8T0MN70_PANVG</name>
<evidence type="ECO:0000256" key="1">
    <source>
        <dbReference type="SAM" id="MobiDB-lite"/>
    </source>
</evidence>
<protein>
    <submittedName>
        <fullName evidence="2">Uncharacterized protein</fullName>
    </submittedName>
</protein>
<feature type="compositionally biased region" description="Basic and acidic residues" evidence="1">
    <location>
        <begin position="113"/>
        <end position="133"/>
    </location>
</feature>
<sequence length="156" mass="16774">MSDDRPTVLSRTSLGGYGEQHQNGWSTRKEERRAAMSTLQVQTPKRALRRRRGACKLIHLVTNTNSATIGPSRAGGLPQDLGSVGLGGDVGGGNAKVTGERIPLCRGGPSQDPRPHEMKFQPGSELRHGERQRHASTNAQLHLSSHVGCKGPEAVR</sequence>
<comment type="caution">
    <text evidence="2">The sequence shown here is derived from an EMBL/GenBank/DDBJ whole genome shotgun (WGS) entry which is preliminary data.</text>
</comment>
<feature type="region of interest" description="Disordered" evidence="1">
    <location>
        <begin position="92"/>
        <end position="156"/>
    </location>
</feature>
<dbReference type="EMBL" id="CM029054">
    <property type="protein sequence ID" value="KAG2538587.1"/>
    <property type="molecule type" value="Genomic_DNA"/>
</dbReference>
<proteinExistence type="predicted"/>
<evidence type="ECO:0000313" key="3">
    <source>
        <dbReference type="Proteomes" id="UP000823388"/>
    </source>
</evidence>
<reference evidence="2" key="1">
    <citation type="submission" date="2020-05" db="EMBL/GenBank/DDBJ databases">
        <title>WGS assembly of Panicum virgatum.</title>
        <authorList>
            <person name="Lovell J.T."/>
            <person name="Jenkins J."/>
            <person name="Shu S."/>
            <person name="Juenger T.E."/>
            <person name="Schmutz J."/>
        </authorList>
    </citation>
    <scope>NUCLEOTIDE SEQUENCE</scope>
    <source>
        <strain evidence="2">AP13</strain>
    </source>
</reference>
<feature type="region of interest" description="Disordered" evidence="1">
    <location>
        <begin position="1"/>
        <end position="37"/>
    </location>
</feature>